<comment type="caution">
    <text evidence="4">The sequence shown here is derived from an EMBL/GenBank/DDBJ whole genome shotgun (WGS) entry which is preliminary data.</text>
</comment>
<keyword evidence="5" id="KW-1185">Reference proteome</keyword>
<comment type="similarity">
    <text evidence="1 3">Belongs to the UreD family.</text>
</comment>
<name>A0ABQ0AL33_9RHOB</name>
<evidence type="ECO:0000256" key="3">
    <source>
        <dbReference type="HAMAP-Rule" id="MF_01384"/>
    </source>
</evidence>
<dbReference type="Proteomes" id="UP001441944">
    <property type="component" value="Unassembled WGS sequence"/>
</dbReference>
<keyword evidence="2 3" id="KW-0143">Chaperone</keyword>
<dbReference type="Pfam" id="PF01774">
    <property type="entry name" value="UreD"/>
    <property type="match status" value="1"/>
</dbReference>
<proteinExistence type="inferred from homology"/>
<dbReference type="InterPro" id="IPR002669">
    <property type="entry name" value="UreD"/>
</dbReference>
<organism evidence="4 5">
    <name type="scientific">Pseudophaeobacter arcticus</name>
    <dbReference type="NCBI Taxonomy" id="385492"/>
    <lineage>
        <taxon>Bacteria</taxon>
        <taxon>Pseudomonadati</taxon>
        <taxon>Pseudomonadota</taxon>
        <taxon>Alphaproteobacteria</taxon>
        <taxon>Rhodobacterales</taxon>
        <taxon>Paracoccaceae</taxon>
        <taxon>Pseudophaeobacter</taxon>
    </lineage>
</organism>
<keyword evidence="3" id="KW-0963">Cytoplasm</keyword>
<protein>
    <recommendedName>
        <fullName evidence="3">Urease accessory protein UreD</fullName>
    </recommendedName>
</protein>
<dbReference type="EMBL" id="BAABWU010000006">
    <property type="protein sequence ID" value="GAA6196567.1"/>
    <property type="molecule type" value="Genomic_DNA"/>
</dbReference>
<gene>
    <name evidence="3" type="primary">ureD</name>
    <name evidence="4" type="ORF">NBRC116598_20110</name>
</gene>
<evidence type="ECO:0000256" key="2">
    <source>
        <dbReference type="ARBA" id="ARBA00023186"/>
    </source>
</evidence>
<dbReference type="PANTHER" id="PTHR33643">
    <property type="entry name" value="UREASE ACCESSORY PROTEIN D"/>
    <property type="match status" value="1"/>
</dbReference>
<comment type="subunit">
    <text evidence="3">UreD, UreF and UreG form a complex that acts as a GTP-hydrolysis-dependent molecular chaperone, activating the urease apoprotein by helping to assemble the nickel containing metallocenter of UreC. The UreE protein probably delivers the nickel.</text>
</comment>
<evidence type="ECO:0000313" key="4">
    <source>
        <dbReference type="EMBL" id="GAA6196567.1"/>
    </source>
</evidence>
<comment type="function">
    <text evidence="3">Required for maturation of urease via the functional incorporation of the urease nickel metallocenter.</text>
</comment>
<keyword evidence="3" id="KW-0996">Nickel insertion</keyword>
<evidence type="ECO:0000256" key="1">
    <source>
        <dbReference type="ARBA" id="ARBA00007177"/>
    </source>
</evidence>
<sequence length="220" mass="23706">MLINTAGGITGGDDMRITAGVGAGAALSLTTQTAERAYRAQPGEVGQLQTKLNVAAGGHVNWLPQETILFQSCALSRRLDVDLAPDATALLVEPLVFGRLAMGETVTQGRFHDRIVLRRNGTELYRDAMRFDGDMQAQLDRPHVAAGARALVSVIYVAPDARGQLAPLRAMLPPQAGTSVIGDDLLLLRILAADAYELRRSLIPILNRLTQGTLPRCWMI</sequence>
<reference evidence="4 5" key="1">
    <citation type="submission" date="2024-04" db="EMBL/GenBank/DDBJ databases">
        <title>Draft genome sequence of Pseudophaeobacter arcticus NBRC 116598.</title>
        <authorList>
            <person name="Miyakawa T."/>
            <person name="Kusuya Y."/>
            <person name="Miura T."/>
        </authorList>
    </citation>
    <scope>NUCLEOTIDE SEQUENCE [LARGE SCALE GENOMIC DNA]</scope>
    <source>
        <strain evidence="4 5">SU-CL00105</strain>
    </source>
</reference>
<dbReference type="PANTHER" id="PTHR33643:SF1">
    <property type="entry name" value="UREASE ACCESSORY PROTEIN D"/>
    <property type="match status" value="1"/>
</dbReference>
<accession>A0ABQ0AL33</accession>
<dbReference type="HAMAP" id="MF_01384">
    <property type="entry name" value="UreD"/>
    <property type="match status" value="1"/>
</dbReference>
<comment type="subcellular location">
    <subcellularLocation>
        <location evidence="3">Cytoplasm</location>
    </subcellularLocation>
</comment>
<evidence type="ECO:0000313" key="5">
    <source>
        <dbReference type="Proteomes" id="UP001441944"/>
    </source>
</evidence>